<dbReference type="RefSeq" id="WP_052468401.1">
    <property type="nucleotide sequence ID" value="NZ_AP014569.1"/>
</dbReference>
<dbReference type="InterPro" id="IPR027417">
    <property type="entry name" value="P-loop_NTPase"/>
</dbReference>
<evidence type="ECO:0000256" key="3">
    <source>
        <dbReference type="ARBA" id="ARBA00022475"/>
    </source>
</evidence>
<keyword evidence="3" id="KW-0472">Membrane</keyword>
<dbReference type="EMBL" id="AP014569">
    <property type="protein sequence ID" value="BAO82991.1"/>
    <property type="molecule type" value="Genomic_DNA"/>
</dbReference>
<dbReference type="Gene3D" id="3.40.50.300">
    <property type="entry name" value="P-loop containing nucleotide triphosphate hydrolases"/>
    <property type="match status" value="1"/>
</dbReference>
<keyword evidence="4" id="KW-0547">Nucleotide-binding</keyword>
<evidence type="ECO:0000256" key="1">
    <source>
        <dbReference type="ARBA" id="ARBA00005417"/>
    </source>
</evidence>
<dbReference type="CDD" id="cd03257">
    <property type="entry name" value="ABC_NikE_OppD_transporters"/>
    <property type="match status" value="1"/>
</dbReference>
<evidence type="ECO:0000313" key="7">
    <source>
        <dbReference type="EMBL" id="BAO82991.1"/>
    </source>
</evidence>
<sequence length="237" mass="25240">MMAPQPVLSAQALRCAYAGQAPVLDGVALQLAPGEVVGLLGRSGSGKSTLARCLAGLQPFDSGELRWRAQVLPSARTRAQRRAIQYVWQEPQLALSPYRSALESALEPLEGFGLGAPGQQRATAAQMLERLGLPASAQQRRPHQLSGGQCQRVVLARALLAQPEVLLLDEPFSALDSVTTLALLDDLPQLLAGSGAAVLLVAHDRSLVRRLAQRVLWLEGGQLKEVSAAAATKPLRR</sequence>
<evidence type="ECO:0000256" key="2">
    <source>
        <dbReference type="ARBA" id="ARBA00022448"/>
    </source>
</evidence>
<keyword evidence="3" id="KW-1003">Cell membrane</keyword>
<comment type="similarity">
    <text evidence="1">Belongs to the ABC transporter superfamily.</text>
</comment>
<feature type="domain" description="ABC transporter" evidence="6">
    <location>
        <begin position="8"/>
        <end position="235"/>
    </location>
</feature>
<dbReference type="PROSITE" id="PS50893">
    <property type="entry name" value="ABC_TRANSPORTER_2"/>
    <property type="match status" value="1"/>
</dbReference>
<evidence type="ECO:0000256" key="4">
    <source>
        <dbReference type="ARBA" id="ARBA00022741"/>
    </source>
</evidence>
<dbReference type="GO" id="GO:0005524">
    <property type="term" value="F:ATP binding"/>
    <property type="evidence" value="ECO:0007669"/>
    <property type="project" value="UniProtKB-KW"/>
</dbReference>
<name>A0A060NKJ3_9BURK</name>
<dbReference type="GO" id="GO:0016887">
    <property type="term" value="F:ATP hydrolysis activity"/>
    <property type="evidence" value="ECO:0007669"/>
    <property type="project" value="InterPro"/>
</dbReference>
<protein>
    <submittedName>
        <fullName evidence="7">ABC-type dipeptide/oligopeptide/nickel transport system, ATPase component</fullName>
    </submittedName>
</protein>
<keyword evidence="8" id="KW-1185">Reference proteome</keyword>
<evidence type="ECO:0000313" key="8">
    <source>
        <dbReference type="Proteomes" id="UP000066014"/>
    </source>
</evidence>
<keyword evidence="5" id="KW-0067">ATP-binding</keyword>
<evidence type="ECO:0000256" key="5">
    <source>
        <dbReference type="ARBA" id="ARBA00022840"/>
    </source>
</evidence>
<dbReference type="Proteomes" id="UP000066014">
    <property type="component" value="Chromosome"/>
</dbReference>
<dbReference type="HOGENOM" id="CLU_000604_1_22_4"/>
<evidence type="ECO:0000259" key="6">
    <source>
        <dbReference type="PROSITE" id="PS50893"/>
    </source>
</evidence>
<proteinExistence type="inferred from homology"/>
<reference evidence="7 8" key="1">
    <citation type="journal article" date="2014" name="Nat. Commun.">
        <title>Physiological and genomic features of highly alkaliphilic hydrogen-utilizing Betaproteobacteria from a continental serpentinizing site.</title>
        <authorList>
            <person name="Suzuki S."/>
            <person name="Kuenen J.G."/>
            <person name="Schipper K."/>
            <person name="van der Velde S."/>
            <person name="Ishii S."/>
            <person name="Wu A."/>
            <person name="Sorokin D.Y."/>
            <person name="Tenney A."/>
            <person name="Meng X.Y."/>
            <person name="Morrill P.L."/>
            <person name="Kamagata Y."/>
            <person name="Muyzer G."/>
            <person name="Nealson K.H."/>
        </authorList>
    </citation>
    <scope>NUCLEOTIDE SEQUENCE [LARGE SCALE GENOMIC DNA]</scope>
    <source>
        <strain evidence="7 8">B1</strain>
    </source>
</reference>
<dbReference type="OrthoDB" id="9802264at2"/>
<dbReference type="InterPro" id="IPR003593">
    <property type="entry name" value="AAA+_ATPase"/>
</dbReference>
<dbReference type="KEGG" id="cbab:SMCB_0763"/>
<dbReference type="PROSITE" id="PS00211">
    <property type="entry name" value="ABC_TRANSPORTER_1"/>
    <property type="match status" value="1"/>
</dbReference>
<dbReference type="SMART" id="SM00382">
    <property type="entry name" value="AAA"/>
    <property type="match status" value="1"/>
</dbReference>
<dbReference type="AlphaFoldDB" id="A0A060NKJ3"/>
<accession>A0A060NKJ3</accession>
<organism evidence="7 8">
    <name type="scientific">Serpentinimonas maccroryi</name>
    <dbReference type="NCBI Taxonomy" id="1458426"/>
    <lineage>
        <taxon>Bacteria</taxon>
        <taxon>Pseudomonadati</taxon>
        <taxon>Pseudomonadota</taxon>
        <taxon>Betaproteobacteria</taxon>
        <taxon>Burkholderiales</taxon>
        <taxon>Comamonadaceae</taxon>
        <taxon>Serpentinimonas</taxon>
    </lineage>
</organism>
<dbReference type="STRING" id="1458426.SMCB_0763"/>
<dbReference type="Pfam" id="PF00005">
    <property type="entry name" value="ABC_tran"/>
    <property type="match status" value="1"/>
</dbReference>
<dbReference type="PANTHER" id="PTHR43776:SF7">
    <property type="entry name" value="D,D-DIPEPTIDE TRANSPORT ATP-BINDING PROTEIN DDPF-RELATED"/>
    <property type="match status" value="1"/>
</dbReference>
<gene>
    <name evidence="7" type="ORF">SMCB_0763</name>
</gene>
<dbReference type="GO" id="GO:0055085">
    <property type="term" value="P:transmembrane transport"/>
    <property type="evidence" value="ECO:0007669"/>
    <property type="project" value="UniProtKB-ARBA"/>
</dbReference>
<dbReference type="InterPro" id="IPR017871">
    <property type="entry name" value="ABC_transporter-like_CS"/>
</dbReference>
<keyword evidence="2" id="KW-0813">Transport</keyword>
<dbReference type="SUPFAM" id="SSF52540">
    <property type="entry name" value="P-loop containing nucleoside triphosphate hydrolases"/>
    <property type="match status" value="1"/>
</dbReference>
<dbReference type="PANTHER" id="PTHR43776">
    <property type="entry name" value="TRANSPORT ATP-BINDING PROTEIN"/>
    <property type="match status" value="1"/>
</dbReference>
<dbReference type="InterPro" id="IPR003439">
    <property type="entry name" value="ABC_transporter-like_ATP-bd"/>
</dbReference>
<dbReference type="InterPro" id="IPR050319">
    <property type="entry name" value="ABC_transp_ATP-bind"/>
</dbReference>